<gene>
    <name evidence="1" type="ORF">MNBD_GAMMA04-1864</name>
</gene>
<dbReference type="InterPro" id="IPR045503">
    <property type="entry name" value="DUF6488"/>
</dbReference>
<dbReference type="EMBL" id="UOFB01000108">
    <property type="protein sequence ID" value="VAW45931.1"/>
    <property type="molecule type" value="Genomic_DNA"/>
</dbReference>
<dbReference type="Pfam" id="PF20098">
    <property type="entry name" value="DUF6488"/>
    <property type="match status" value="1"/>
</dbReference>
<evidence type="ECO:0000313" key="1">
    <source>
        <dbReference type="EMBL" id="VAW45931.1"/>
    </source>
</evidence>
<protein>
    <submittedName>
        <fullName evidence="1">Uncharacterized protein</fullName>
    </submittedName>
</protein>
<sequence length="129" mass="14431">MKTAINTFKITTLASTLVFASLFFSPPLLAGANHNHGDDHGHSHAPEELNQKAIKQKATEIIHSLIEKNKIDPSWATISANSAEKKSFDNRMEWVVIFNNPKITDMDKQKLYVFLTLNGEYIAANYTGN</sequence>
<name>A0A3B0VSK4_9ZZZZ</name>
<organism evidence="1">
    <name type="scientific">hydrothermal vent metagenome</name>
    <dbReference type="NCBI Taxonomy" id="652676"/>
    <lineage>
        <taxon>unclassified sequences</taxon>
        <taxon>metagenomes</taxon>
        <taxon>ecological metagenomes</taxon>
    </lineage>
</organism>
<accession>A0A3B0VSK4</accession>
<reference evidence="1" key="1">
    <citation type="submission" date="2018-06" db="EMBL/GenBank/DDBJ databases">
        <authorList>
            <person name="Zhirakovskaya E."/>
        </authorList>
    </citation>
    <scope>NUCLEOTIDE SEQUENCE</scope>
</reference>
<dbReference type="AlphaFoldDB" id="A0A3B0VSK4"/>
<proteinExistence type="predicted"/>